<gene>
    <name evidence="2" type="ORF">HF995_13350</name>
</gene>
<name>A0A9X5FF89_9MICO</name>
<reference evidence="2 3" key="1">
    <citation type="submission" date="2020-04" db="EMBL/GenBank/DDBJ databases">
        <title>MicrobeNet Type strains.</title>
        <authorList>
            <person name="Nicholson A.C."/>
        </authorList>
    </citation>
    <scope>NUCLEOTIDE SEQUENCE [LARGE SCALE GENOMIC DNA]</scope>
    <source>
        <strain evidence="2 3">ATCC BAA-789</strain>
    </source>
</reference>
<sequence>MSNRDFGRDLPAGGRRKTVMQECSWSDVARAIRLRPYRGAVVRAARVPDVLAAFDACPHPRLMRMREDGRATLRHLLTVLAWSSDWEVQRRRREMLVSVPQRELARRCGRTERTVRRHLRVLEEIGMLATVREGISAEARPFASGDEGNVVPVYVLLIPRSSLDGSDDAPDVDDGEPTIAEDAQGGRRHLSLVDIDVLPSGSPFRGTLVPTHTRARRALHEPLRGPDPSGGAPRRRLRSATRQPGLDEGHVTRSPEEKRRPNREIGAVSTLSWPAYEVTKSKRDRLAASDELRNRLPVLRHISAAHVRYVVREFFLAGWTVADVAYAVDHRLDGSPWPHSGADGVARPADWLAYRLSAWRDEAGTVRRSRGQRIEAERVSQRARQRVARDRAAAAEAKRAENLVSPRRAKIIESIHSNLPPRRRR</sequence>
<protein>
    <submittedName>
        <fullName evidence="2">Helix-turn-helix transcriptional regulator</fullName>
    </submittedName>
</protein>
<dbReference type="EMBL" id="JAAXOW010000007">
    <property type="protein sequence ID" value="NKX94242.1"/>
    <property type="molecule type" value="Genomic_DNA"/>
</dbReference>
<feature type="compositionally biased region" description="Acidic residues" evidence="1">
    <location>
        <begin position="165"/>
        <end position="176"/>
    </location>
</feature>
<dbReference type="SUPFAM" id="SSF46785">
    <property type="entry name" value="Winged helix' DNA-binding domain"/>
    <property type="match status" value="1"/>
</dbReference>
<feature type="compositionally biased region" description="Basic and acidic residues" evidence="1">
    <location>
        <begin position="245"/>
        <end position="263"/>
    </location>
</feature>
<organism evidence="2 3">
    <name type="scientific">Sanguibacter hominis ATCC BAA-789</name>
    <dbReference type="NCBI Taxonomy" id="1312740"/>
    <lineage>
        <taxon>Bacteria</taxon>
        <taxon>Bacillati</taxon>
        <taxon>Actinomycetota</taxon>
        <taxon>Actinomycetes</taxon>
        <taxon>Micrococcales</taxon>
        <taxon>Sanguibacteraceae</taxon>
        <taxon>Sanguibacter</taxon>
    </lineage>
</organism>
<feature type="region of interest" description="Disordered" evidence="1">
    <location>
        <begin position="165"/>
        <end position="186"/>
    </location>
</feature>
<comment type="caution">
    <text evidence="2">The sequence shown here is derived from an EMBL/GenBank/DDBJ whole genome shotgun (WGS) entry which is preliminary data.</text>
</comment>
<keyword evidence="3" id="KW-1185">Reference proteome</keyword>
<dbReference type="InterPro" id="IPR036390">
    <property type="entry name" value="WH_DNA-bd_sf"/>
</dbReference>
<feature type="region of interest" description="Disordered" evidence="1">
    <location>
        <begin position="202"/>
        <end position="266"/>
    </location>
</feature>
<proteinExistence type="predicted"/>
<evidence type="ECO:0000256" key="1">
    <source>
        <dbReference type="SAM" id="MobiDB-lite"/>
    </source>
</evidence>
<dbReference type="AlphaFoldDB" id="A0A9X5FF89"/>
<evidence type="ECO:0000313" key="2">
    <source>
        <dbReference type="EMBL" id="NKX94242.1"/>
    </source>
</evidence>
<dbReference type="Proteomes" id="UP000774283">
    <property type="component" value="Unassembled WGS sequence"/>
</dbReference>
<accession>A0A9X5FF89</accession>
<dbReference type="Pfam" id="PF13412">
    <property type="entry name" value="HTH_24"/>
    <property type="match status" value="1"/>
</dbReference>
<evidence type="ECO:0000313" key="3">
    <source>
        <dbReference type="Proteomes" id="UP000774283"/>
    </source>
</evidence>